<dbReference type="GO" id="GO:0032196">
    <property type="term" value="P:transposition"/>
    <property type="evidence" value="ECO:0007669"/>
    <property type="project" value="UniProtKB-KW"/>
</dbReference>
<dbReference type="Pfam" id="PF13610">
    <property type="entry name" value="DDE_Tnp_IS240"/>
    <property type="match status" value="1"/>
</dbReference>
<dbReference type="PROSITE" id="PS50994">
    <property type="entry name" value="INTEGRASE"/>
    <property type="match status" value="1"/>
</dbReference>
<dbReference type="PANTHER" id="PTHR35528">
    <property type="entry name" value="BLL1675 PROTEIN"/>
    <property type="match status" value="1"/>
</dbReference>
<proteinExistence type="predicted"/>
<name>A0A2G8SYP4_9BURK</name>
<dbReference type="EMBL" id="PDOB01000027">
    <property type="protein sequence ID" value="PIL38852.1"/>
    <property type="molecule type" value="Genomic_DNA"/>
</dbReference>
<dbReference type="InterPro" id="IPR047930">
    <property type="entry name" value="Transpos_IS6"/>
</dbReference>
<dbReference type="AlphaFoldDB" id="A0A2G8SYP4"/>
<dbReference type="GO" id="GO:0003677">
    <property type="term" value="F:DNA binding"/>
    <property type="evidence" value="ECO:0007669"/>
    <property type="project" value="UniProtKB-KW"/>
</dbReference>
<dbReference type="NCBIfam" id="NF033587">
    <property type="entry name" value="transpos_IS6"/>
    <property type="match status" value="1"/>
</dbReference>
<comment type="caution">
    <text evidence="6">The sequence shown here is derived from an EMBL/GenBank/DDBJ whole genome shotgun (WGS) entry which is preliminary data.</text>
</comment>
<gene>
    <name evidence="6" type="ORF">CR103_15560</name>
</gene>
<dbReference type="InterPro" id="IPR001584">
    <property type="entry name" value="Integrase_cat-core"/>
</dbReference>
<dbReference type="OrthoDB" id="4315389at2"/>
<reference evidence="6 7" key="1">
    <citation type="submission" date="2017-10" db="EMBL/GenBank/DDBJ databases">
        <title>Massilia psychrophilum sp. nov., a novel purple-pigmented bacterium isolated from Tianshan glacier, Xinjiang Municipality, China.</title>
        <authorList>
            <person name="Wang H."/>
        </authorList>
    </citation>
    <scope>NUCLEOTIDE SEQUENCE [LARGE SCALE GENOMIC DNA]</scope>
    <source>
        <strain evidence="6 7">JCM 30813</strain>
    </source>
</reference>
<dbReference type="Gene3D" id="3.30.420.10">
    <property type="entry name" value="Ribonuclease H-like superfamily/Ribonuclease H"/>
    <property type="match status" value="1"/>
</dbReference>
<evidence type="ECO:0000256" key="3">
    <source>
        <dbReference type="ARBA" id="ARBA00023125"/>
    </source>
</evidence>
<evidence type="ECO:0000259" key="5">
    <source>
        <dbReference type="PROSITE" id="PS50994"/>
    </source>
</evidence>
<dbReference type="Proteomes" id="UP000228593">
    <property type="component" value="Unassembled WGS sequence"/>
</dbReference>
<dbReference type="InterPro" id="IPR036397">
    <property type="entry name" value="RNaseH_sf"/>
</dbReference>
<dbReference type="GO" id="GO:0006310">
    <property type="term" value="P:DNA recombination"/>
    <property type="evidence" value="ECO:0007669"/>
    <property type="project" value="UniProtKB-KW"/>
</dbReference>
<dbReference type="RefSeq" id="WP_099916881.1">
    <property type="nucleotide sequence ID" value="NZ_BMHS01000032.1"/>
</dbReference>
<keyword evidence="3" id="KW-0238">DNA-binding</keyword>
<keyword evidence="7" id="KW-1185">Reference proteome</keyword>
<evidence type="ECO:0000313" key="7">
    <source>
        <dbReference type="Proteomes" id="UP000228593"/>
    </source>
</evidence>
<keyword evidence="2" id="KW-0815">Transposition</keyword>
<dbReference type="InterPro" id="IPR032874">
    <property type="entry name" value="DDE_dom"/>
</dbReference>
<sequence length="230" mass="26302">MLNFKGMRFPIDVILVCIRWYVAYPLSYRHLEEMMQERGVSVDHSSINRWAIRFLPLVEKMARKHKRPVGTSWRMDETYIKVKGIWKYLYRAVDKQGKTVDFLLTAKRDMAAAKRFFDKAMAAQGAPEKVAMDKSGANKAAIDEINAGRAVLITVRQVKYLNNIVEQDHRAIKRVTRLMLGFKSFRSASNVLAGVELMHMIRKGQFAINGAAVTSFADRFYALAGQVRPV</sequence>
<dbReference type="GO" id="GO:0015074">
    <property type="term" value="P:DNA integration"/>
    <property type="evidence" value="ECO:0007669"/>
    <property type="project" value="InterPro"/>
</dbReference>
<evidence type="ECO:0000256" key="1">
    <source>
        <dbReference type="ARBA" id="ARBA00002286"/>
    </source>
</evidence>
<feature type="domain" description="Integrase catalytic" evidence="5">
    <location>
        <begin position="64"/>
        <end position="230"/>
    </location>
</feature>
<dbReference type="PANTHER" id="PTHR35528:SF3">
    <property type="entry name" value="BLL1675 PROTEIN"/>
    <property type="match status" value="1"/>
</dbReference>
<dbReference type="SUPFAM" id="SSF53098">
    <property type="entry name" value="Ribonuclease H-like"/>
    <property type="match status" value="1"/>
</dbReference>
<evidence type="ECO:0000313" key="6">
    <source>
        <dbReference type="EMBL" id="PIL38852.1"/>
    </source>
</evidence>
<evidence type="ECO:0000256" key="2">
    <source>
        <dbReference type="ARBA" id="ARBA00022578"/>
    </source>
</evidence>
<comment type="function">
    <text evidence="1">Involved in the transposition of the insertion sequence.</text>
</comment>
<protein>
    <submittedName>
        <fullName evidence="6">IS6 family transposase</fullName>
    </submittedName>
</protein>
<dbReference type="InterPro" id="IPR052183">
    <property type="entry name" value="IS_Transposase"/>
</dbReference>
<accession>A0A2G8SYP4</accession>
<keyword evidence="4" id="KW-0233">DNA recombination</keyword>
<organism evidence="6 7">
    <name type="scientific">Massilia psychrophila</name>
    <dbReference type="NCBI Taxonomy" id="1603353"/>
    <lineage>
        <taxon>Bacteria</taxon>
        <taxon>Pseudomonadati</taxon>
        <taxon>Pseudomonadota</taxon>
        <taxon>Betaproteobacteria</taxon>
        <taxon>Burkholderiales</taxon>
        <taxon>Oxalobacteraceae</taxon>
        <taxon>Telluria group</taxon>
        <taxon>Massilia</taxon>
    </lineage>
</organism>
<evidence type="ECO:0000256" key="4">
    <source>
        <dbReference type="ARBA" id="ARBA00023172"/>
    </source>
</evidence>
<dbReference type="InterPro" id="IPR012337">
    <property type="entry name" value="RNaseH-like_sf"/>
</dbReference>